<comment type="function">
    <text evidence="11">Plays a major role in protein secretion by helping the post-translocational extracellular folding of several secreted proteins.</text>
</comment>
<dbReference type="InterPro" id="IPR027304">
    <property type="entry name" value="Trigger_fact/SurA_dom_sf"/>
</dbReference>
<dbReference type="EC" id="5.2.1.8" evidence="11"/>
<dbReference type="RefSeq" id="WP_253360098.1">
    <property type="nucleotide sequence ID" value="NZ_JAIULA010000008.1"/>
</dbReference>
<dbReference type="AlphaFoldDB" id="A0A9X2JL79"/>
<proteinExistence type="inferred from homology"/>
<dbReference type="GO" id="GO:0006457">
    <property type="term" value="P:protein folding"/>
    <property type="evidence" value="ECO:0007669"/>
    <property type="project" value="UniProtKB-UniRule"/>
</dbReference>
<evidence type="ECO:0000256" key="8">
    <source>
        <dbReference type="ARBA" id="ARBA00023139"/>
    </source>
</evidence>
<dbReference type="GO" id="GO:0005886">
    <property type="term" value="C:plasma membrane"/>
    <property type="evidence" value="ECO:0007669"/>
    <property type="project" value="UniProtKB-SubCell"/>
</dbReference>
<comment type="catalytic activity">
    <reaction evidence="1 11">
        <text>[protein]-peptidylproline (omega=180) = [protein]-peptidylproline (omega=0)</text>
        <dbReference type="Rhea" id="RHEA:16237"/>
        <dbReference type="Rhea" id="RHEA-COMP:10747"/>
        <dbReference type="Rhea" id="RHEA-COMP:10748"/>
        <dbReference type="ChEBI" id="CHEBI:83833"/>
        <dbReference type="ChEBI" id="CHEBI:83834"/>
        <dbReference type="EC" id="5.2.1.8"/>
    </reaction>
</comment>
<dbReference type="SUPFAM" id="SSF54534">
    <property type="entry name" value="FKBP-like"/>
    <property type="match status" value="1"/>
</dbReference>
<evidence type="ECO:0000313" key="14">
    <source>
        <dbReference type="EMBL" id="MCP0886752.1"/>
    </source>
</evidence>
<evidence type="ECO:0000259" key="13">
    <source>
        <dbReference type="PROSITE" id="PS50198"/>
    </source>
</evidence>
<keyword evidence="9 11" id="KW-0413">Isomerase</keyword>
<evidence type="ECO:0000256" key="4">
    <source>
        <dbReference type="ARBA" id="ARBA00022475"/>
    </source>
</evidence>
<gene>
    <name evidence="11" type="primary">prsA</name>
    <name evidence="14" type="ORF">LB941_05290</name>
</gene>
<evidence type="ECO:0000256" key="11">
    <source>
        <dbReference type="HAMAP-Rule" id="MF_01145"/>
    </source>
</evidence>
<dbReference type="InterPro" id="IPR000297">
    <property type="entry name" value="PPIase_PpiC"/>
</dbReference>
<evidence type="ECO:0000256" key="5">
    <source>
        <dbReference type="ARBA" id="ARBA00022729"/>
    </source>
</evidence>
<dbReference type="Gene3D" id="3.10.50.40">
    <property type="match status" value="1"/>
</dbReference>
<dbReference type="InterPro" id="IPR046357">
    <property type="entry name" value="PPIase_dom_sf"/>
</dbReference>
<dbReference type="InterPro" id="IPR050245">
    <property type="entry name" value="PrsA_foldase"/>
</dbReference>
<comment type="subcellular location">
    <subcellularLocation>
        <location evidence="2 11">Cell membrane</location>
        <topology evidence="2 11">Lipid-anchor</topology>
    </subcellularLocation>
</comment>
<keyword evidence="15" id="KW-1185">Reference proteome</keyword>
<feature type="chain" id="PRO_5040765768" description="Foldase protein PrsA" evidence="12">
    <location>
        <begin position="19"/>
        <end position="298"/>
    </location>
</feature>
<protein>
    <recommendedName>
        <fullName evidence="11">Foldase protein PrsA</fullName>
        <ecNumber evidence="11">5.2.1.8</ecNumber>
    </recommendedName>
</protein>
<dbReference type="PANTHER" id="PTHR47245:SF1">
    <property type="entry name" value="FOLDASE PROTEIN PRSA"/>
    <property type="match status" value="1"/>
</dbReference>
<keyword evidence="8 11" id="KW-0564">Palmitate</keyword>
<dbReference type="PROSITE" id="PS50198">
    <property type="entry name" value="PPIC_PPIASE_2"/>
    <property type="match status" value="1"/>
</dbReference>
<organism evidence="14 15">
    <name type="scientific">Ligilactobacillus ubinensis</name>
    <dbReference type="NCBI Taxonomy" id="2876789"/>
    <lineage>
        <taxon>Bacteria</taxon>
        <taxon>Bacillati</taxon>
        <taxon>Bacillota</taxon>
        <taxon>Bacilli</taxon>
        <taxon>Lactobacillales</taxon>
        <taxon>Lactobacillaceae</taxon>
        <taxon>Ligilactobacillus</taxon>
    </lineage>
</organism>
<dbReference type="PANTHER" id="PTHR47245">
    <property type="entry name" value="PEPTIDYLPROLYL ISOMERASE"/>
    <property type="match status" value="1"/>
</dbReference>
<keyword evidence="4 11" id="KW-1003">Cell membrane</keyword>
<keyword evidence="7 11" id="KW-0472">Membrane</keyword>
<keyword evidence="5 11" id="KW-0732">Signal</keyword>
<name>A0A9X2JL79_9LACO</name>
<evidence type="ECO:0000256" key="10">
    <source>
        <dbReference type="ARBA" id="ARBA00023288"/>
    </source>
</evidence>
<keyword evidence="10 11" id="KW-0449">Lipoprotein</keyword>
<dbReference type="Proteomes" id="UP001139006">
    <property type="component" value="Unassembled WGS sequence"/>
</dbReference>
<dbReference type="NCBIfam" id="NF003356">
    <property type="entry name" value="PRK04405.1"/>
    <property type="match status" value="1"/>
</dbReference>
<evidence type="ECO:0000256" key="12">
    <source>
        <dbReference type="SAM" id="SignalP"/>
    </source>
</evidence>
<evidence type="ECO:0000256" key="2">
    <source>
        <dbReference type="ARBA" id="ARBA00004193"/>
    </source>
</evidence>
<evidence type="ECO:0000313" key="15">
    <source>
        <dbReference type="Proteomes" id="UP001139006"/>
    </source>
</evidence>
<dbReference type="GO" id="GO:0003755">
    <property type="term" value="F:peptidyl-prolyl cis-trans isomerase activity"/>
    <property type="evidence" value="ECO:0007669"/>
    <property type="project" value="UniProtKB-UniRule"/>
</dbReference>
<evidence type="ECO:0000256" key="9">
    <source>
        <dbReference type="ARBA" id="ARBA00023235"/>
    </source>
</evidence>
<dbReference type="SUPFAM" id="SSF109998">
    <property type="entry name" value="Triger factor/SurA peptide-binding domain-like"/>
    <property type="match status" value="1"/>
</dbReference>
<dbReference type="PROSITE" id="PS51257">
    <property type="entry name" value="PROKAR_LIPOPROTEIN"/>
    <property type="match status" value="1"/>
</dbReference>
<evidence type="ECO:0000256" key="7">
    <source>
        <dbReference type="ARBA" id="ARBA00023136"/>
    </source>
</evidence>
<dbReference type="EMBL" id="JAIULA010000008">
    <property type="protein sequence ID" value="MCP0886752.1"/>
    <property type="molecule type" value="Genomic_DNA"/>
</dbReference>
<dbReference type="InterPro" id="IPR023059">
    <property type="entry name" value="Foldase_PrsA"/>
</dbReference>
<reference evidence="14 15" key="1">
    <citation type="journal article" date="2023" name="Int. J. Syst. Evol. Microbiol.">
        <title>Ligilactobacillus ubinensis sp. nov., a novel species isolated from the wild ferment of a durian fruit (Durio zibethinus).</title>
        <authorList>
            <person name="Heng Y.C."/>
            <person name="Menon N."/>
            <person name="Chen B."/>
            <person name="Loo B.Z.L."/>
            <person name="Wong G.W.J."/>
            <person name="Lim A.C.H."/>
            <person name="Silvaraju S."/>
            <person name="Kittelmann S."/>
        </authorList>
    </citation>
    <scope>NUCLEOTIDE SEQUENCE [LARGE SCALE GENOMIC DNA]</scope>
    <source>
        <strain evidence="14 15">WILCCON 0076</strain>
    </source>
</reference>
<dbReference type="Pfam" id="PF00639">
    <property type="entry name" value="Rotamase"/>
    <property type="match status" value="1"/>
</dbReference>
<feature type="domain" description="PpiC" evidence="13">
    <location>
        <begin position="135"/>
        <end position="231"/>
    </location>
</feature>
<evidence type="ECO:0000256" key="6">
    <source>
        <dbReference type="ARBA" id="ARBA00023110"/>
    </source>
</evidence>
<comment type="caution">
    <text evidence="14">The sequence shown here is derived from an EMBL/GenBank/DDBJ whole genome shotgun (WGS) entry which is preliminary data.</text>
</comment>
<feature type="signal peptide" evidence="12">
    <location>
        <begin position="1"/>
        <end position="18"/>
    </location>
</feature>
<comment type="similarity">
    <text evidence="3 11">Belongs to the PrsA family.</text>
</comment>
<accession>A0A9X2JL79</accession>
<keyword evidence="6 11" id="KW-0697">Rotamase</keyword>
<sequence>MKKWLVALAGILMTFSLAACSKTVATTSGGKITESEYYSSMKTTSSGKAVLEQMILNKILEKDYGSKVSTSDVTKQYNKQKSNYGSSFSTILSEYGYTKASFKEAIRSNLLLEEAVKANTTITNSMLKAQWKKYKPTVTVAHILVSKKAKAEKIIAKLQADPTYANFKKLAKKYSTDSSTSSSGGKLSAFNNSNTSYATAFKTAAFKLKTGEYTATPVKTSYGYHIIWMIKNPGKGKMSDHISDLKDQIYTSKESSTTYMQKIVAKVLKNGKVSIKDSDLKDILSSYLSTSSSSSSSN</sequence>
<evidence type="ECO:0000256" key="1">
    <source>
        <dbReference type="ARBA" id="ARBA00000971"/>
    </source>
</evidence>
<dbReference type="HAMAP" id="MF_01145">
    <property type="entry name" value="Foldase_PrsA"/>
    <property type="match status" value="1"/>
</dbReference>
<evidence type="ECO:0000256" key="3">
    <source>
        <dbReference type="ARBA" id="ARBA00006071"/>
    </source>
</evidence>